<keyword evidence="2" id="KW-1185">Reference proteome</keyword>
<reference evidence="1" key="1">
    <citation type="journal article" date="2020" name="New Phytol.">
        <title>Comparative genomics reveals dynamic genome evolution in host specialist ectomycorrhizal fungi.</title>
        <authorList>
            <person name="Lofgren L.A."/>
            <person name="Nguyen N.H."/>
            <person name="Vilgalys R."/>
            <person name="Ruytinx J."/>
            <person name="Liao H.L."/>
            <person name="Branco S."/>
            <person name="Kuo A."/>
            <person name="LaButti K."/>
            <person name="Lipzen A."/>
            <person name="Andreopoulos W."/>
            <person name="Pangilinan J."/>
            <person name="Riley R."/>
            <person name="Hundley H."/>
            <person name="Na H."/>
            <person name="Barry K."/>
            <person name="Grigoriev I.V."/>
            <person name="Stajich J.E."/>
            <person name="Kennedy P.G."/>
        </authorList>
    </citation>
    <scope>NUCLEOTIDE SEQUENCE</scope>
    <source>
        <strain evidence="1">FC203</strain>
    </source>
</reference>
<sequence>MSPLNNNGAVHTTGTPRIGFTSDEVMGRIVHEKLTGKNRIHGSSRHLRGKDFQVVNLIVYSLEGYMSILSVASLIITHEDVSRKGVKTRVLEASPITRRTFLKDVRYALTSSQGSQSSATLLTWSTQGSQLRMMRARTSAFPMGDSGVSKSNVRKERMDVWPSCRGFQEKVVVKVDARIKTIELKKSELCEAKEMCNCFQIVVLEVIIFVQDNTSAEDITSIMIQNFFNEGNSLSTVKERAVRLRNGEKSTMCGSNGQGGAP</sequence>
<name>A0AAD4E0C6_9AGAM</name>
<organism evidence="1 2">
    <name type="scientific">Suillus fuscotomentosus</name>
    <dbReference type="NCBI Taxonomy" id="1912939"/>
    <lineage>
        <taxon>Eukaryota</taxon>
        <taxon>Fungi</taxon>
        <taxon>Dikarya</taxon>
        <taxon>Basidiomycota</taxon>
        <taxon>Agaricomycotina</taxon>
        <taxon>Agaricomycetes</taxon>
        <taxon>Agaricomycetidae</taxon>
        <taxon>Boletales</taxon>
        <taxon>Suillineae</taxon>
        <taxon>Suillaceae</taxon>
        <taxon>Suillus</taxon>
    </lineage>
</organism>
<dbReference type="Proteomes" id="UP001195769">
    <property type="component" value="Unassembled WGS sequence"/>
</dbReference>
<dbReference type="RefSeq" id="XP_041222975.1">
    <property type="nucleotide sequence ID" value="XM_041365678.1"/>
</dbReference>
<dbReference type="AlphaFoldDB" id="A0AAD4E0C6"/>
<proteinExistence type="predicted"/>
<protein>
    <submittedName>
        <fullName evidence="1">Uncharacterized protein</fullName>
    </submittedName>
</protein>
<dbReference type="EMBL" id="JABBWK010000047">
    <property type="protein sequence ID" value="KAG1897399.1"/>
    <property type="molecule type" value="Genomic_DNA"/>
</dbReference>
<dbReference type="GeneID" id="64659976"/>
<evidence type="ECO:0000313" key="2">
    <source>
        <dbReference type="Proteomes" id="UP001195769"/>
    </source>
</evidence>
<gene>
    <name evidence="1" type="ORF">F5891DRAFT_1174729</name>
</gene>
<comment type="caution">
    <text evidence="1">The sequence shown here is derived from an EMBL/GenBank/DDBJ whole genome shotgun (WGS) entry which is preliminary data.</text>
</comment>
<accession>A0AAD4E0C6</accession>
<evidence type="ECO:0000313" key="1">
    <source>
        <dbReference type="EMBL" id="KAG1897399.1"/>
    </source>
</evidence>